<accession>A0A923SRL3</accession>
<dbReference type="Proteomes" id="UP000602647">
    <property type="component" value="Unassembled WGS sequence"/>
</dbReference>
<dbReference type="RefSeq" id="WP_187302530.1">
    <property type="nucleotide sequence ID" value="NZ_CBCTQH010000034.1"/>
</dbReference>
<dbReference type="InterPro" id="IPR052024">
    <property type="entry name" value="Methanogen_methyltrans"/>
</dbReference>
<dbReference type="PANTHER" id="PTHR47099:SF1">
    <property type="entry name" value="METHYLCOBAMIDE:COM METHYLTRANSFERASE MTBA"/>
    <property type="match status" value="1"/>
</dbReference>
<feature type="domain" description="Uroporphyrinogen decarboxylase (URO-D)" evidence="1">
    <location>
        <begin position="170"/>
        <end position="386"/>
    </location>
</feature>
<dbReference type="InterPro" id="IPR038071">
    <property type="entry name" value="UROD/MetE-like_sf"/>
</dbReference>
<dbReference type="EMBL" id="JACRYT010000004">
    <property type="protein sequence ID" value="MBC6679424.1"/>
    <property type="molecule type" value="Genomic_DNA"/>
</dbReference>
<evidence type="ECO:0000313" key="2">
    <source>
        <dbReference type="EMBL" id="MBC6679424.1"/>
    </source>
</evidence>
<comment type="caution">
    <text evidence="2">The sequence shown here is derived from an EMBL/GenBank/DDBJ whole genome shotgun (WGS) entry which is preliminary data.</text>
</comment>
<dbReference type="GO" id="GO:0006779">
    <property type="term" value="P:porphyrin-containing compound biosynthetic process"/>
    <property type="evidence" value="ECO:0007669"/>
    <property type="project" value="InterPro"/>
</dbReference>
<sequence length="389" mass="44007">MRKLYNERCERVANAIKHTPGDRVPVSAMIETWAGHTIGQNVVDQAYDYSKLREANIAMARELGVDVLPPPLGVRCGNLYTAGASNEFFFFDKEGKSYNSVQHTEAPGGVMRAEEYPELIADPYKFILEKQLPRRYRELDTTPEHKAMVLAQCAMTYQTYMAEAVAKLGGILAEEYGMPLLFKGSTEMPMDCLMDYFRGFKGISMDIKRRKEEVIAACEALYPLMIKRAIHGVEAGIFPTIFIPLHIPTYLRPKDFEKFYWPTFKKMIDTMVENDITPHLFMEGNWEPYYDFINQLPKRKVVGLIESGDFKKAKKAIGDTICIMGGMPTDVINNSSKEEAINYAKQLVDDLAPGGGYIFALDKVLIAPNDANMDTLKAVFEAVKEYGKY</sequence>
<dbReference type="AlphaFoldDB" id="A0A923SRL3"/>
<name>A0A923SRL3_9FIRM</name>
<keyword evidence="3" id="KW-1185">Reference proteome</keyword>
<evidence type="ECO:0000259" key="1">
    <source>
        <dbReference type="Pfam" id="PF01208"/>
    </source>
</evidence>
<dbReference type="GO" id="GO:0004853">
    <property type="term" value="F:uroporphyrinogen decarboxylase activity"/>
    <property type="evidence" value="ECO:0007669"/>
    <property type="project" value="InterPro"/>
</dbReference>
<dbReference type="PANTHER" id="PTHR47099">
    <property type="entry name" value="METHYLCOBAMIDE:COM METHYLTRANSFERASE MTBA"/>
    <property type="match status" value="1"/>
</dbReference>
<dbReference type="InterPro" id="IPR000257">
    <property type="entry name" value="Uroporphyrinogen_deCOase"/>
</dbReference>
<proteinExistence type="predicted"/>
<evidence type="ECO:0000313" key="3">
    <source>
        <dbReference type="Proteomes" id="UP000602647"/>
    </source>
</evidence>
<dbReference type="Pfam" id="PF01208">
    <property type="entry name" value="URO-D"/>
    <property type="match status" value="1"/>
</dbReference>
<dbReference type="Gene3D" id="3.20.20.210">
    <property type="match status" value="1"/>
</dbReference>
<reference evidence="2" key="1">
    <citation type="submission" date="2020-08" db="EMBL/GenBank/DDBJ databases">
        <title>Genome public.</title>
        <authorList>
            <person name="Liu C."/>
            <person name="Sun Q."/>
        </authorList>
    </citation>
    <scope>NUCLEOTIDE SEQUENCE</scope>
    <source>
        <strain evidence="2">BX12</strain>
    </source>
</reference>
<dbReference type="SUPFAM" id="SSF51726">
    <property type="entry name" value="UROD/MetE-like"/>
    <property type="match status" value="1"/>
</dbReference>
<protein>
    <recommendedName>
        <fullName evidence="1">Uroporphyrinogen decarboxylase (URO-D) domain-containing protein</fullName>
    </recommendedName>
</protein>
<gene>
    <name evidence="2" type="ORF">H9L42_06250</name>
</gene>
<organism evidence="2 3">
    <name type="scientific">Zhenpiania hominis</name>
    <dbReference type="NCBI Taxonomy" id="2763644"/>
    <lineage>
        <taxon>Bacteria</taxon>
        <taxon>Bacillati</taxon>
        <taxon>Bacillota</taxon>
        <taxon>Clostridia</taxon>
        <taxon>Peptostreptococcales</taxon>
        <taxon>Anaerovoracaceae</taxon>
        <taxon>Zhenpiania</taxon>
    </lineage>
</organism>